<keyword evidence="1" id="KW-0862">Zinc</keyword>
<sequence>MVRNQCRPTFPPITFTENQDQPTSSSAPSTSFTRNQDQPTSSSAPSRSLTGNQYRPTLPSTSITRNKYQPTSSSAPSTSFTRNQDQPTSSSAPSTSFTRNQDQPTSSSAPSTSFTKNQTSSAPSTIVSGSIHNEDNSDNLSNSLGSSTVVSENENNAEYSSMMMASTHNTCIDIMSNRVYSKAGAYYSCIMPSCRLFFKTFHKLKMHYRHHRNVNGLMCWTCLQIYPNKSELRKHKFQDSCKFPGMFVCVLCNKSFNDLQSISHHKYIKHINN</sequence>
<feature type="compositionally biased region" description="Low complexity" evidence="2">
    <location>
        <begin position="87"/>
        <end position="96"/>
    </location>
</feature>
<feature type="compositionally biased region" description="Low complexity" evidence="2">
    <location>
        <begin position="138"/>
        <end position="147"/>
    </location>
</feature>
<evidence type="ECO:0000256" key="1">
    <source>
        <dbReference type="PROSITE-ProRule" id="PRU00042"/>
    </source>
</evidence>
<keyword evidence="5" id="KW-1185">Reference proteome</keyword>
<feature type="domain" description="C2H2-type" evidence="3">
    <location>
        <begin position="247"/>
        <end position="273"/>
    </location>
</feature>
<evidence type="ECO:0000313" key="5">
    <source>
        <dbReference type="Proteomes" id="UP000478052"/>
    </source>
</evidence>
<evidence type="ECO:0000256" key="2">
    <source>
        <dbReference type="SAM" id="MobiDB-lite"/>
    </source>
</evidence>
<dbReference type="SMART" id="SM00355">
    <property type="entry name" value="ZnF_C2H2"/>
    <property type="match status" value="3"/>
</dbReference>
<dbReference type="EMBL" id="VUJU01001644">
    <property type="protein sequence ID" value="KAF0764407.1"/>
    <property type="molecule type" value="Genomic_DNA"/>
</dbReference>
<organism evidence="4 5">
    <name type="scientific">Aphis craccivora</name>
    <name type="common">Cowpea aphid</name>
    <dbReference type="NCBI Taxonomy" id="307492"/>
    <lineage>
        <taxon>Eukaryota</taxon>
        <taxon>Metazoa</taxon>
        <taxon>Ecdysozoa</taxon>
        <taxon>Arthropoda</taxon>
        <taxon>Hexapoda</taxon>
        <taxon>Insecta</taxon>
        <taxon>Pterygota</taxon>
        <taxon>Neoptera</taxon>
        <taxon>Paraneoptera</taxon>
        <taxon>Hemiptera</taxon>
        <taxon>Sternorrhyncha</taxon>
        <taxon>Aphidomorpha</taxon>
        <taxon>Aphidoidea</taxon>
        <taxon>Aphididae</taxon>
        <taxon>Aphidini</taxon>
        <taxon>Aphis</taxon>
        <taxon>Aphis</taxon>
    </lineage>
</organism>
<evidence type="ECO:0000313" key="4">
    <source>
        <dbReference type="EMBL" id="KAF0764407.1"/>
    </source>
</evidence>
<evidence type="ECO:0000259" key="3">
    <source>
        <dbReference type="PROSITE" id="PS50157"/>
    </source>
</evidence>
<dbReference type="GO" id="GO:0008270">
    <property type="term" value="F:zinc ion binding"/>
    <property type="evidence" value="ECO:0007669"/>
    <property type="project" value="UniProtKB-KW"/>
</dbReference>
<feature type="compositionally biased region" description="Polar residues" evidence="2">
    <location>
        <begin position="32"/>
        <end position="69"/>
    </location>
</feature>
<proteinExistence type="predicted"/>
<protein>
    <submittedName>
        <fullName evidence="4">Zinc finger protein 341-like</fullName>
    </submittedName>
</protein>
<keyword evidence="1" id="KW-0479">Metal-binding</keyword>
<dbReference type="Proteomes" id="UP000478052">
    <property type="component" value="Unassembled WGS sequence"/>
</dbReference>
<feature type="compositionally biased region" description="Low complexity" evidence="2">
    <location>
        <begin position="104"/>
        <end position="113"/>
    </location>
</feature>
<feature type="compositionally biased region" description="Low complexity" evidence="2">
    <location>
        <begin position="22"/>
        <end position="31"/>
    </location>
</feature>
<dbReference type="AlphaFoldDB" id="A0A6G0Z1Z8"/>
<feature type="compositionally biased region" description="Low complexity" evidence="2">
    <location>
        <begin position="70"/>
        <end position="79"/>
    </location>
</feature>
<dbReference type="PROSITE" id="PS00028">
    <property type="entry name" value="ZINC_FINGER_C2H2_1"/>
    <property type="match status" value="2"/>
</dbReference>
<feature type="compositionally biased region" description="Polar residues" evidence="2">
    <location>
        <begin position="114"/>
        <end position="131"/>
    </location>
</feature>
<dbReference type="InterPro" id="IPR013087">
    <property type="entry name" value="Znf_C2H2_type"/>
</dbReference>
<keyword evidence="1" id="KW-0863">Zinc-finger</keyword>
<accession>A0A6G0Z1Z8</accession>
<name>A0A6G0Z1Z8_APHCR</name>
<reference evidence="4 5" key="1">
    <citation type="submission" date="2019-08" db="EMBL/GenBank/DDBJ databases">
        <title>Whole genome of Aphis craccivora.</title>
        <authorList>
            <person name="Voronova N.V."/>
            <person name="Shulinski R.S."/>
            <person name="Bandarenka Y.V."/>
            <person name="Zhorov D.G."/>
            <person name="Warner D."/>
        </authorList>
    </citation>
    <scope>NUCLEOTIDE SEQUENCE [LARGE SCALE GENOMIC DNA]</scope>
    <source>
        <strain evidence="4">180601</strain>
        <tissue evidence="4">Whole Body</tissue>
    </source>
</reference>
<comment type="caution">
    <text evidence="4">The sequence shown here is derived from an EMBL/GenBank/DDBJ whole genome shotgun (WGS) entry which is preliminary data.</text>
</comment>
<dbReference type="PROSITE" id="PS50157">
    <property type="entry name" value="ZINC_FINGER_C2H2_2"/>
    <property type="match status" value="1"/>
</dbReference>
<dbReference type="OrthoDB" id="10324098at2759"/>
<dbReference type="Gene3D" id="3.30.160.60">
    <property type="entry name" value="Classic Zinc Finger"/>
    <property type="match status" value="1"/>
</dbReference>
<feature type="region of interest" description="Disordered" evidence="2">
    <location>
        <begin position="1"/>
        <end position="149"/>
    </location>
</feature>
<gene>
    <name evidence="4" type="ORF">FWK35_00036835</name>
</gene>